<proteinExistence type="predicted"/>
<sequence>MQTKLAGKIATGLGGSLLLPFLVELGMASLLDETFSLRRGALFVGVLGALSALLFGVDQLSHLRARRAQARAARDIATRTAHVSHHVLRPYGPETDGVVALCTTRLAPDTLHYLQYHTRGKGIFRVDVLDDPALAPLLGLADSDQHRRVYERYGEGLRALVELLDDDFVQLDSGRVLRVVLDVEKGAVFVVEVHHGSGRYLLGVTLDQTAVDRADNDLRDLATTIRAHLGRHHDTAVP</sequence>
<keyword evidence="1" id="KW-0472">Membrane</keyword>
<keyword evidence="1" id="KW-1133">Transmembrane helix</keyword>
<gene>
    <name evidence="2" type="ORF">HGK34_02190</name>
</gene>
<keyword evidence="3" id="KW-1185">Reference proteome</keyword>
<evidence type="ECO:0000313" key="3">
    <source>
        <dbReference type="Proteomes" id="UP000675409"/>
    </source>
</evidence>
<dbReference type="EMBL" id="JABBYC010000001">
    <property type="protein sequence ID" value="MBL0885102.1"/>
    <property type="molecule type" value="Genomic_DNA"/>
</dbReference>
<reference evidence="2 3" key="1">
    <citation type="journal article" date="2021" name="Arch. Microbiol.">
        <title>Myceligenerans indicum sp. nov., an actinobacterium isolated from mangrove sediment of Sundarbans, India.</title>
        <authorList>
            <person name="Asha K."/>
            <person name="Bhadury P."/>
        </authorList>
    </citation>
    <scope>NUCLEOTIDE SEQUENCE [LARGE SCALE GENOMIC DNA]</scope>
    <source>
        <strain evidence="2 3">I2</strain>
    </source>
</reference>
<dbReference type="RefSeq" id="WP_201844877.1">
    <property type="nucleotide sequence ID" value="NZ_JABBYC010000001.1"/>
</dbReference>
<evidence type="ECO:0000313" key="2">
    <source>
        <dbReference type="EMBL" id="MBL0885102.1"/>
    </source>
</evidence>
<feature type="transmembrane region" description="Helical" evidence="1">
    <location>
        <begin position="12"/>
        <end position="31"/>
    </location>
</feature>
<accession>A0ABS1LFU4</accession>
<evidence type="ECO:0000256" key="1">
    <source>
        <dbReference type="SAM" id="Phobius"/>
    </source>
</evidence>
<dbReference type="Proteomes" id="UP000675409">
    <property type="component" value="Unassembled WGS sequence"/>
</dbReference>
<protein>
    <submittedName>
        <fullName evidence="2">Uncharacterized protein</fullName>
    </submittedName>
</protein>
<keyword evidence="1" id="KW-0812">Transmembrane</keyword>
<name>A0ABS1LFU4_9MICO</name>
<organism evidence="2 3">
    <name type="scientific">Myceligenerans indicum</name>
    <dbReference type="NCBI Taxonomy" id="2593663"/>
    <lineage>
        <taxon>Bacteria</taxon>
        <taxon>Bacillati</taxon>
        <taxon>Actinomycetota</taxon>
        <taxon>Actinomycetes</taxon>
        <taxon>Micrococcales</taxon>
        <taxon>Promicromonosporaceae</taxon>
        <taxon>Myceligenerans</taxon>
    </lineage>
</organism>
<feature type="transmembrane region" description="Helical" evidence="1">
    <location>
        <begin position="37"/>
        <end position="57"/>
    </location>
</feature>
<comment type="caution">
    <text evidence="2">The sequence shown here is derived from an EMBL/GenBank/DDBJ whole genome shotgun (WGS) entry which is preliminary data.</text>
</comment>